<dbReference type="Gene3D" id="1.10.730.10">
    <property type="entry name" value="Isoleucyl-tRNA Synthetase, Domain 1"/>
    <property type="match status" value="1"/>
</dbReference>
<dbReference type="PATRIC" id="fig|1618440.3.peg.172"/>
<dbReference type="SUPFAM" id="SSF50677">
    <property type="entry name" value="ValRS/IleRS/LeuRS editing domain"/>
    <property type="match status" value="1"/>
</dbReference>
<dbReference type="GO" id="GO:0002161">
    <property type="term" value="F:aminoacyl-tRNA deacylase activity"/>
    <property type="evidence" value="ECO:0007669"/>
    <property type="project" value="InterPro"/>
</dbReference>
<evidence type="ECO:0000259" key="9">
    <source>
        <dbReference type="Pfam" id="PF00133"/>
    </source>
</evidence>
<dbReference type="EC" id="6.1.1.9" evidence="1 8"/>
<dbReference type="NCBIfam" id="TIGR00422">
    <property type="entry name" value="valS"/>
    <property type="match status" value="1"/>
</dbReference>
<accession>A0A0G0UHS7</accession>
<dbReference type="InterPro" id="IPR009008">
    <property type="entry name" value="Val/Leu/Ile-tRNA-synth_edit"/>
</dbReference>
<keyword evidence="6" id="KW-0030">Aminoacyl-tRNA synthetase</keyword>
<evidence type="ECO:0000313" key="11">
    <source>
        <dbReference type="EMBL" id="KKR88384.1"/>
    </source>
</evidence>
<dbReference type="CDD" id="cd07962">
    <property type="entry name" value="Anticodon_Ia_Val"/>
    <property type="match status" value="1"/>
</dbReference>
<dbReference type="GO" id="GO:0005524">
    <property type="term" value="F:ATP binding"/>
    <property type="evidence" value="ECO:0007669"/>
    <property type="project" value="UniProtKB-KW"/>
</dbReference>
<evidence type="ECO:0000256" key="1">
    <source>
        <dbReference type="ARBA" id="ARBA00013169"/>
    </source>
</evidence>
<evidence type="ECO:0000256" key="6">
    <source>
        <dbReference type="ARBA" id="ARBA00023146"/>
    </source>
</evidence>
<sequence>MHMGHALFTVQDILVRYHRMLGEPTLWLPGGDHAGIETQYVFEKKLAKEDKSRFDFDRDTLYKMIEEYAENNKDINKNQMKRLGFSLDWTRYHYSLEPKIIETVFDTFRKLYEDGLVYRAERLVNYCTKCGTAFSDLEINYIERQDPLYYIKYGPFVLATTRPETKFGDTAVAFHPGDKRYQKYLGKTLEIEGVNGPFKVIAVSDDAIDPKFGTGIEKVTPAHDAMDFDIAQRHHLPIKKVINPDGKLNETAGKFAGLRVKAAREAVYNAMQEMGLIDHVDKNYVHRIATCYRCGTNIEPMVMPQWYVKTEPLAKAAIDAVKKGKTKIAPLKRFEKLYFDWLENIHDWNISRQIVWGPRMPVWYCLDDNPDIQVSFIDKSGQKIKGLYKDLKDKYSPEEINKGLQSLIAPINATFFLDNNVCKKCGGKNLLQETDTFDTWFLSGQWPLTTLGFPDNADFKYFYPTSVLDTLWDILFFWVARMMMLGIYRTGKVPFEVIHLHSRVVDKFGKKMAKSKGNVINPIEMVDKYGADALRFALTFGAAPGNDISVSEDKVRGMRNFSNKLWNIGRFLDMNFEAYKAQKIEVPFFTENLEGQTKEDKEIIKELNKLIKKTTKNLDTFHFSDAAQTLYEFVWHKFADIYVEYSKERLKDNDPVILSVLRHVFLNVLKLLNPFMPFITEELWEKMPRKYDVSLIVSSWPKV</sequence>
<evidence type="ECO:0000313" key="12">
    <source>
        <dbReference type="Proteomes" id="UP000033908"/>
    </source>
</evidence>
<dbReference type="SUPFAM" id="SSF47323">
    <property type="entry name" value="Anticodon-binding domain of a subclass of class I aminoacyl-tRNA synthetases"/>
    <property type="match status" value="1"/>
</dbReference>
<dbReference type="Proteomes" id="UP000033908">
    <property type="component" value="Unassembled WGS sequence"/>
</dbReference>
<keyword evidence="5" id="KW-0648">Protein biosynthesis</keyword>
<dbReference type="InterPro" id="IPR002303">
    <property type="entry name" value="Valyl-tRNA_ligase"/>
</dbReference>
<evidence type="ECO:0000256" key="7">
    <source>
        <dbReference type="ARBA" id="ARBA00047552"/>
    </source>
</evidence>
<feature type="domain" description="Aminoacyl-tRNA synthetase class Ia" evidence="9">
    <location>
        <begin position="1"/>
        <end position="550"/>
    </location>
</feature>
<evidence type="ECO:0000256" key="2">
    <source>
        <dbReference type="ARBA" id="ARBA00022598"/>
    </source>
</evidence>
<dbReference type="PANTHER" id="PTHR11946:SF93">
    <property type="entry name" value="VALINE--TRNA LIGASE, CHLOROPLASTIC_MITOCHONDRIAL 2"/>
    <property type="match status" value="1"/>
</dbReference>
<dbReference type="Pfam" id="PF08264">
    <property type="entry name" value="Anticodon_1"/>
    <property type="match status" value="1"/>
</dbReference>
<dbReference type="InterPro" id="IPR002300">
    <property type="entry name" value="aa-tRNA-synth_Ia"/>
</dbReference>
<dbReference type="Gene3D" id="3.40.50.620">
    <property type="entry name" value="HUPs"/>
    <property type="match status" value="2"/>
</dbReference>
<dbReference type="NCBIfam" id="NF004349">
    <property type="entry name" value="PRK05729.1"/>
    <property type="match status" value="1"/>
</dbReference>
<keyword evidence="2 11" id="KW-0436">Ligase</keyword>
<name>A0A0G0UHS7_9BACT</name>
<evidence type="ECO:0000256" key="4">
    <source>
        <dbReference type="ARBA" id="ARBA00022840"/>
    </source>
</evidence>
<dbReference type="AlphaFoldDB" id="A0A0G0UHS7"/>
<dbReference type="Pfam" id="PF00133">
    <property type="entry name" value="tRNA-synt_1"/>
    <property type="match status" value="1"/>
</dbReference>
<dbReference type="SUPFAM" id="SSF52374">
    <property type="entry name" value="Nucleotidylyl transferase"/>
    <property type="match status" value="1"/>
</dbReference>
<evidence type="ECO:0000259" key="10">
    <source>
        <dbReference type="Pfam" id="PF08264"/>
    </source>
</evidence>
<comment type="catalytic activity">
    <reaction evidence="7">
        <text>tRNA(Val) + L-valine + ATP = L-valyl-tRNA(Val) + AMP + diphosphate</text>
        <dbReference type="Rhea" id="RHEA:10704"/>
        <dbReference type="Rhea" id="RHEA-COMP:9672"/>
        <dbReference type="Rhea" id="RHEA-COMP:9708"/>
        <dbReference type="ChEBI" id="CHEBI:30616"/>
        <dbReference type="ChEBI" id="CHEBI:33019"/>
        <dbReference type="ChEBI" id="CHEBI:57762"/>
        <dbReference type="ChEBI" id="CHEBI:78442"/>
        <dbReference type="ChEBI" id="CHEBI:78537"/>
        <dbReference type="ChEBI" id="CHEBI:456215"/>
        <dbReference type="EC" id="6.1.1.9"/>
    </reaction>
</comment>
<dbReference type="InterPro" id="IPR014729">
    <property type="entry name" value="Rossmann-like_a/b/a_fold"/>
</dbReference>
<feature type="domain" description="Methionyl/Valyl/Leucyl/Isoleucyl-tRNA synthetase anticodon-binding" evidence="10">
    <location>
        <begin position="600"/>
        <end position="702"/>
    </location>
</feature>
<dbReference type="EMBL" id="LCAJ01000004">
    <property type="protein sequence ID" value="KKR88384.1"/>
    <property type="molecule type" value="Genomic_DNA"/>
</dbReference>
<protein>
    <recommendedName>
        <fullName evidence="1 8">Valine--tRNA ligase</fullName>
        <ecNumber evidence="1 8">6.1.1.9</ecNumber>
    </recommendedName>
</protein>
<evidence type="ECO:0000256" key="5">
    <source>
        <dbReference type="ARBA" id="ARBA00022917"/>
    </source>
</evidence>
<keyword evidence="3" id="KW-0547">Nucleotide-binding</keyword>
<dbReference type="GO" id="GO:0006438">
    <property type="term" value="P:valyl-tRNA aminoacylation"/>
    <property type="evidence" value="ECO:0007669"/>
    <property type="project" value="UniProtKB-UniRule"/>
</dbReference>
<keyword evidence="4" id="KW-0067">ATP-binding</keyword>
<evidence type="ECO:0000256" key="3">
    <source>
        <dbReference type="ARBA" id="ARBA00022741"/>
    </source>
</evidence>
<dbReference type="PANTHER" id="PTHR11946">
    <property type="entry name" value="VALYL-TRNA SYNTHETASES"/>
    <property type="match status" value="1"/>
</dbReference>
<dbReference type="PRINTS" id="PR00986">
    <property type="entry name" value="TRNASYNTHVAL"/>
</dbReference>
<reference evidence="11 12" key="1">
    <citation type="journal article" date="2015" name="Nature">
        <title>rRNA introns, odd ribosomes, and small enigmatic genomes across a large radiation of phyla.</title>
        <authorList>
            <person name="Brown C.T."/>
            <person name="Hug L.A."/>
            <person name="Thomas B.C."/>
            <person name="Sharon I."/>
            <person name="Castelle C.J."/>
            <person name="Singh A."/>
            <person name="Wilkins M.J."/>
            <person name="Williams K.H."/>
            <person name="Banfield J.F."/>
        </authorList>
    </citation>
    <scope>NUCLEOTIDE SEQUENCE [LARGE SCALE GENOMIC DNA]</scope>
</reference>
<dbReference type="GO" id="GO:0004832">
    <property type="term" value="F:valine-tRNA ligase activity"/>
    <property type="evidence" value="ECO:0007669"/>
    <property type="project" value="UniProtKB-UniRule"/>
</dbReference>
<gene>
    <name evidence="11" type="ORF">UU37_C0004G0002</name>
</gene>
<evidence type="ECO:0000256" key="8">
    <source>
        <dbReference type="NCBIfam" id="TIGR00422"/>
    </source>
</evidence>
<comment type="caution">
    <text evidence="11">The sequence shown here is derived from an EMBL/GenBank/DDBJ whole genome shotgun (WGS) entry which is preliminary data.</text>
</comment>
<dbReference type="GO" id="GO:0005829">
    <property type="term" value="C:cytosol"/>
    <property type="evidence" value="ECO:0007669"/>
    <property type="project" value="TreeGrafter"/>
</dbReference>
<organism evidence="11 12">
    <name type="scientific">Candidatus Gottesmanbacteria bacterium GW2011_GWA2_41_12</name>
    <dbReference type="NCBI Taxonomy" id="1618440"/>
    <lineage>
        <taxon>Bacteria</taxon>
        <taxon>Candidatus Gottesmaniibacteriota</taxon>
    </lineage>
</organism>
<dbReference type="InterPro" id="IPR009080">
    <property type="entry name" value="tRNAsynth_Ia_anticodon-bd"/>
</dbReference>
<dbReference type="InterPro" id="IPR033705">
    <property type="entry name" value="Anticodon_Ia_Val"/>
</dbReference>
<dbReference type="FunFam" id="1.10.730.10:FF:000002">
    <property type="entry name" value="Leucine--tRNA ligase"/>
    <property type="match status" value="1"/>
</dbReference>
<proteinExistence type="predicted"/>
<dbReference type="InterPro" id="IPR013155">
    <property type="entry name" value="M/V/L/I-tRNA-synth_anticd-bd"/>
</dbReference>